<dbReference type="AlphaFoldDB" id="A0A9Q0NGW8"/>
<keyword evidence="2" id="KW-1185">Reference proteome</keyword>
<sequence>MDIYETKDCVTESSDCSSSQPYKYRQNENTSRTKGTYKCEVCGHMNEIVTSVEDGFLDNSQAIDNSQTTSVFQVSIDPGSLELKSNPFPSNFNQLKNPAQDGKIKSKKRISYPGDVGEYDELEQQTAQKYIAVLRKTVMDQRKQTINLMQQNRRKQQRINKLKTLLKELVEKTKNGNYVIEP</sequence>
<name>A0A9Q0NGW8_9DIPT</name>
<organism evidence="1 2">
    <name type="scientific">Pseudolycoriella hygida</name>
    <dbReference type="NCBI Taxonomy" id="35572"/>
    <lineage>
        <taxon>Eukaryota</taxon>
        <taxon>Metazoa</taxon>
        <taxon>Ecdysozoa</taxon>
        <taxon>Arthropoda</taxon>
        <taxon>Hexapoda</taxon>
        <taxon>Insecta</taxon>
        <taxon>Pterygota</taxon>
        <taxon>Neoptera</taxon>
        <taxon>Endopterygota</taxon>
        <taxon>Diptera</taxon>
        <taxon>Nematocera</taxon>
        <taxon>Sciaroidea</taxon>
        <taxon>Sciaridae</taxon>
        <taxon>Pseudolycoriella</taxon>
    </lineage>
</organism>
<reference evidence="1" key="1">
    <citation type="submission" date="2022-07" db="EMBL/GenBank/DDBJ databases">
        <authorList>
            <person name="Trinca V."/>
            <person name="Uliana J.V.C."/>
            <person name="Torres T.T."/>
            <person name="Ward R.J."/>
            <person name="Monesi N."/>
        </authorList>
    </citation>
    <scope>NUCLEOTIDE SEQUENCE</scope>
    <source>
        <strain evidence="1">HSMRA1968</strain>
        <tissue evidence="1">Whole embryos</tissue>
    </source>
</reference>
<accession>A0A9Q0NGW8</accession>
<dbReference type="EMBL" id="WJQU01000001">
    <property type="protein sequence ID" value="KAJ6650013.1"/>
    <property type="molecule type" value="Genomic_DNA"/>
</dbReference>
<comment type="caution">
    <text evidence="1">The sequence shown here is derived from an EMBL/GenBank/DDBJ whole genome shotgun (WGS) entry which is preliminary data.</text>
</comment>
<evidence type="ECO:0000313" key="1">
    <source>
        <dbReference type="EMBL" id="KAJ6650013.1"/>
    </source>
</evidence>
<dbReference type="Proteomes" id="UP001151699">
    <property type="component" value="Chromosome A"/>
</dbReference>
<dbReference type="OrthoDB" id="7784093at2759"/>
<protein>
    <submittedName>
        <fullName evidence="1">Uncharacterized protein</fullName>
    </submittedName>
</protein>
<evidence type="ECO:0000313" key="2">
    <source>
        <dbReference type="Proteomes" id="UP001151699"/>
    </source>
</evidence>
<gene>
    <name evidence="1" type="ORF">Bhyg_05256</name>
</gene>
<proteinExistence type="predicted"/>